<protein>
    <submittedName>
        <fullName evidence="1">Uncharacterized protein</fullName>
    </submittedName>
</protein>
<name>A0A347WAD5_9PROT</name>
<gene>
    <name evidence="1" type="ORF">CD178_01031</name>
</gene>
<organism evidence="1 2">
    <name type="scientific">Komagataeibacter saccharivorans</name>
    <dbReference type="NCBI Taxonomy" id="265959"/>
    <lineage>
        <taxon>Bacteria</taxon>
        <taxon>Pseudomonadati</taxon>
        <taxon>Pseudomonadota</taxon>
        <taxon>Alphaproteobacteria</taxon>
        <taxon>Acetobacterales</taxon>
        <taxon>Acetobacteraceae</taxon>
        <taxon>Komagataeibacter</taxon>
    </lineage>
</organism>
<proteinExistence type="predicted"/>
<reference evidence="1 2" key="1">
    <citation type="submission" date="2017-08" db="EMBL/GenBank/DDBJ databases">
        <title>Complete genome sequence of Gluconacetobacter saccharivorans CV1 isolated from Fermented Vinegar.</title>
        <authorList>
            <person name="Kim S.-Y."/>
        </authorList>
    </citation>
    <scope>NUCLEOTIDE SEQUENCE [LARGE SCALE GENOMIC DNA]</scope>
    <source>
        <strain evidence="1 2">CV1</strain>
    </source>
</reference>
<sequence>MAGIALSVTGAVSLRLAEGEWSGHLSPGFRVTGCVQPAAQTAKCFFQRAIGHVVDLNGRRCRARGGADDGAGRHGQVLNHSQSFDHALSACGVDAGDDGGRKMLQFHRHRP</sequence>
<evidence type="ECO:0000313" key="1">
    <source>
        <dbReference type="EMBL" id="AXY21828.1"/>
    </source>
</evidence>
<dbReference type="AlphaFoldDB" id="A0A347WAD5"/>
<dbReference type="Proteomes" id="UP000264120">
    <property type="component" value="Chromosome"/>
</dbReference>
<dbReference type="KEGG" id="ksc:CD178_01031"/>
<evidence type="ECO:0000313" key="2">
    <source>
        <dbReference type="Proteomes" id="UP000264120"/>
    </source>
</evidence>
<accession>A0A347WAD5</accession>
<keyword evidence="2" id="KW-1185">Reference proteome</keyword>
<dbReference type="EMBL" id="CP023036">
    <property type="protein sequence ID" value="AXY21828.1"/>
    <property type="molecule type" value="Genomic_DNA"/>
</dbReference>